<feature type="transmembrane region" description="Helical" evidence="5">
    <location>
        <begin position="198"/>
        <end position="216"/>
    </location>
</feature>
<organism evidence="7 8">
    <name type="scientific">Pseudoalteromonas rubra</name>
    <dbReference type="NCBI Taxonomy" id="43658"/>
    <lineage>
        <taxon>Bacteria</taxon>
        <taxon>Pseudomonadati</taxon>
        <taxon>Pseudomonadota</taxon>
        <taxon>Gammaproteobacteria</taxon>
        <taxon>Alteromonadales</taxon>
        <taxon>Pseudoalteromonadaceae</taxon>
        <taxon>Pseudoalteromonas</taxon>
    </lineage>
</organism>
<dbReference type="GO" id="GO:0003700">
    <property type="term" value="F:DNA-binding transcription factor activity"/>
    <property type="evidence" value="ECO:0007669"/>
    <property type="project" value="InterPro"/>
</dbReference>
<dbReference type="OrthoDB" id="345413at2"/>
<keyword evidence="5" id="KW-0812">Transmembrane</keyword>
<feature type="transmembrane region" description="Helical" evidence="5">
    <location>
        <begin position="93"/>
        <end position="113"/>
    </location>
</feature>
<keyword evidence="5" id="KW-1133">Transmembrane helix</keyword>
<proteinExistence type="predicted"/>
<feature type="region of interest" description="Disordered" evidence="4">
    <location>
        <begin position="345"/>
        <end position="368"/>
    </location>
</feature>
<dbReference type="GO" id="GO:0043565">
    <property type="term" value="F:sequence-specific DNA binding"/>
    <property type="evidence" value="ECO:0007669"/>
    <property type="project" value="InterPro"/>
</dbReference>
<feature type="transmembrane region" description="Helical" evidence="5">
    <location>
        <begin position="6"/>
        <end position="23"/>
    </location>
</feature>
<evidence type="ECO:0000259" key="6">
    <source>
        <dbReference type="PROSITE" id="PS01124"/>
    </source>
</evidence>
<dbReference type="PROSITE" id="PS01124">
    <property type="entry name" value="HTH_ARAC_FAMILY_2"/>
    <property type="match status" value="1"/>
</dbReference>
<feature type="transmembrane region" description="Helical" evidence="5">
    <location>
        <begin position="164"/>
        <end position="186"/>
    </location>
</feature>
<dbReference type="AlphaFoldDB" id="A0A0L0EQY4"/>
<feature type="transmembrane region" description="Helical" evidence="5">
    <location>
        <begin position="59"/>
        <end position="78"/>
    </location>
</feature>
<feature type="transmembrane region" description="Helical" evidence="5">
    <location>
        <begin position="125"/>
        <end position="143"/>
    </location>
</feature>
<accession>A0A0L0EQY4</accession>
<keyword evidence="2" id="KW-0238">DNA-binding</keyword>
<dbReference type="PROSITE" id="PS00041">
    <property type="entry name" value="HTH_ARAC_FAMILY_1"/>
    <property type="match status" value="1"/>
</dbReference>
<dbReference type="Gene3D" id="1.10.10.60">
    <property type="entry name" value="Homeodomain-like"/>
    <property type="match status" value="2"/>
</dbReference>
<evidence type="ECO:0000256" key="2">
    <source>
        <dbReference type="ARBA" id="ARBA00023125"/>
    </source>
</evidence>
<dbReference type="Pfam" id="PF12833">
    <property type="entry name" value="HTH_18"/>
    <property type="match status" value="1"/>
</dbReference>
<evidence type="ECO:0000256" key="3">
    <source>
        <dbReference type="ARBA" id="ARBA00023163"/>
    </source>
</evidence>
<evidence type="ECO:0000313" key="8">
    <source>
        <dbReference type="Proteomes" id="UP000036850"/>
    </source>
</evidence>
<evidence type="ECO:0000256" key="4">
    <source>
        <dbReference type="SAM" id="MobiDB-lite"/>
    </source>
</evidence>
<feature type="domain" description="HTH araC/xylS-type" evidence="6">
    <location>
        <begin position="253"/>
        <end position="351"/>
    </location>
</feature>
<gene>
    <name evidence="7" type="ORF">AC626_14185</name>
</gene>
<name>A0A0L0EQY4_9GAMM</name>
<keyword evidence="3" id="KW-0804">Transcription</keyword>
<evidence type="ECO:0000256" key="1">
    <source>
        <dbReference type="ARBA" id="ARBA00023015"/>
    </source>
</evidence>
<dbReference type="EMBL" id="LFZX01000109">
    <property type="protein sequence ID" value="KNC66902.1"/>
    <property type="molecule type" value="Genomic_DNA"/>
</dbReference>
<sequence>MSFQDLILASSATTCLLFAFLLLSLDHKSRKNNRYLLSYFALIGLVQLLDIASGTRDTLHLFIVPIALMLGPFFYLYVGSQTLHQTVSQRQRYLLFLPAGLFLLHLVLVKASVLEMPLIAHKTALMILAPAELAYVIVVYFRLKQTSHFLNETSGASEPVKLRWLHSLCHLNMLILVFEIIYHISYSTGALSVAHSRVFINIALQLFLLLIAWRVIRSPEVIYTEQQRLAVRKKYQKSGLTPALSAYYGRKLDTLMNDEQLFLDSELTLGTLAERVGLNPHNLSQLLNEHVGTGYHDYVNGFRVRQAVELLTATDYSVEEIAFRAGFGTRASFYAAFKKHRQLTPAQWRTQSQRPDSLRQSNSTGPEE</sequence>
<protein>
    <recommendedName>
        <fullName evidence="6">HTH araC/xylS-type domain-containing protein</fullName>
    </recommendedName>
</protein>
<dbReference type="Proteomes" id="UP000036850">
    <property type="component" value="Unassembled WGS sequence"/>
</dbReference>
<keyword evidence="5" id="KW-0472">Membrane</keyword>
<comment type="caution">
    <text evidence="7">The sequence shown here is derived from an EMBL/GenBank/DDBJ whole genome shotgun (WGS) entry which is preliminary data.</text>
</comment>
<dbReference type="PANTHER" id="PTHR43280:SF29">
    <property type="entry name" value="ARAC-FAMILY TRANSCRIPTIONAL REGULATOR"/>
    <property type="match status" value="1"/>
</dbReference>
<feature type="transmembrane region" description="Helical" evidence="5">
    <location>
        <begin position="35"/>
        <end position="53"/>
    </location>
</feature>
<dbReference type="InterPro" id="IPR009057">
    <property type="entry name" value="Homeodomain-like_sf"/>
</dbReference>
<reference evidence="8" key="1">
    <citation type="submission" date="2015-07" db="EMBL/GenBank/DDBJ databases">
        <title>Draft genome sequence of a Pseudoalteromonas rubra strain, OCN096, isolated from Kaneohe Bay, Oahu, Hawaii.</title>
        <authorList>
            <person name="Beurmann S."/>
            <person name="Ushijima B."/>
            <person name="Belcaid M."/>
            <person name="Callahan S.M."/>
            <person name="Aeby G.S."/>
        </authorList>
    </citation>
    <scope>NUCLEOTIDE SEQUENCE [LARGE SCALE GENOMIC DNA]</scope>
    <source>
        <strain evidence="8">OCN096</strain>
    </source>
</reference>
<dbReference type="InterPro" id="IPR018060">
    <property type="entry name" value="HTH_AraC"/>
</dbReference>
<dbReference type="SMART" id="SM00342">
    <property type="entry name" value="HTH_ARAC"/>
    <property type="match status" value="1"/>
</dbReference>
<dbReference type="InterPro" id="IPR018062">
    <property type="entry name" value="HTH_AraC-typ_CS"/>
</dbReference>
<evidence type="ECO:0000256" key="5">
    <source>
        <dbReference type="SAM" id="Phobius"/>
    </source>
</evidence>
<dbReference type="SUPFAM" id="SSF46689">
    <property type="entry name" value="Homeodomain-like"/>
    <property type="match status" value="1"/>
</dbReference>
<dbReference type="PANTHER" id="PTHR43280">
    <property type="entry name" value="ARAC-FAMILY TRANSCRIPTIONAL REGULATOR"/>
    <property type="match status" value="1"/>
</dbReference>
<evidence type="ECO:0000313" key="7">
    <source>
        <dbReference type="EMBL" id="KNC66902.1"/>
    </source>
</evidence>
<keyword evidence="1" id="KW-0805">Transcription regulation</keyword>